<sequence>MSELHNYQIMVQKNVQASQNIQGISNAQDSSRMISLFNKVKQFQESKKKVNENNKTENSKVNPDGKNKNNIMNFNSQKENKDIDKKNNFKFDEYRGNTIDVRL</sequence>
<dbReference type="STRING" id="28234.SAMN04488588_0709"/>
<dbReference type="Proteomes" id="UP000199322">
    <property type="component" value="Unassembled WGS sequence"/>
</dbReference>
<reference evidence="2 4" key="1">
    <citation type="submission" date="2016-10" db="EMBL/GenBank/DDBJ databases">
        <authorList>
            <person name="de Groot N.N."/>
        </authorList>
    </citation>
    <scope>NUCLEOTIDE SEQUENCE [LARGE SCALE GENOMIC DNA]</scope>
    <source>
        <strain evidence="2 4">WG14</strain>
    </source>
</reference>
<keyword evidence="4" id="KW-1185">Reference proteome</keyword>
<name>A0A1G6K1N9_9BACT</name>
<evidence type="ECO:0000313" key="5">
    <source>
        <dbReference type="Proteomes" id="UP000297288"/>
    </source>
</evidence>
<feature type="region of interest" description="Disordered" evidence="1">
    <location>
        <begin position="44"/>
        <end position="83"/>
    </location>
</feature>
<accession>A0A1G6K1N9</accession>
<proteinExistence type="predicted"/>
<feature type="compositionally biased region" description="Basic and acidic residues" evidence="1">
    <location>
        <begin position="44"/>
        <end position="67"/>
    </location>
</feature>
<reference evidence="3 5" key="2">
    <citation type="submission" date="2019-04" db="EMBL/GenBank/DDBJ databases">
        <title>Draft genome sequence data and analysis of a Fermenting Bacterium, Geotoga petraea strain HO-Geo1, isolated from heavy-oil petroleum reservoir in Russia.</title>
        <authorList>
            <person name="Grouzdev D.S."/>
            <person name="Semenova E.M."/>
            <person name="Sokolova D.S."/>
            <person name="Tourova T.P."/>
            <person name="Poltaraus A.B."/>
            <person name="Nazina T.N."/>
        </authorList>
    </citation>
    <scope>NUCLEOTIDE SEQUENCE [LARGE SCALE GENOMIC DNA]</scope>
    <source>
        <strain evidence="3 5">HO-Geo1</strain>
    </source>
</reference>
<evidence type="ECO:0000313" key="3">
    <source>
        <dbReference type="EMBL" id="TGG88395.1"/>
    </source>
</evidence>
<dbReference type="AlphaFoldDB" id="A0A1G6K1N9"/>
<gene>
    <name evidence="3" type="ORF">E4650_04955</name>
    <name evidence="2" type="ORF">SAMN04488588_0709</name>
</gene>
<dbReference type="Proteomes" id="UP000297288">
    <property type="component" value="Unassembled WGS sequence"/>
</dbReference>
<dbReference type="EMBL" id="FMYV01000002">
    <property type="protein sequence ID" value="SDC24949.1"/>
    <property type="molecule type" value="Genomic_DNA"/>
</dbReference>
<evidence type="ECO:0000256" key="1">
    <source>
        <dbReference type="SAM" id="MobiDB-lite"/>
    </source>
</evidence>
<dbReference type="EMBL" id="SRME01000002">
    <property type="protein sequence ID" value="TGG88395.1"/>
    <property type="molecule type" value="Genomic_DNA"/>
</dbReference>
<evidence type="ECO:0000313" key="4">
    <source>
        <dbReference type="Proteomes" id="UP000199322"/>
    </source>
</evidence>
<protein>
    <submittedName>
        <fullName evidence="2">Uncharacterized protein</fullName>
    </submittedName>
</protein>
<feature type="compositionally biased region" description="Polar residues" evidence="1">
    <location>
        <begin position="68"/>
        <end position="77"/>
    </location>
</feature>
<evidence type="ECO:0000313" key="2">
    <source>
        <dbReference type="EMBL" id="SDC24949.1"/>
    </source>
</evidence>
<organism evidence="2 4">
    <name type="scientific">Geotoga petraea</name>
    <dbReference type="NCBI Taxonomy" id="28234"/>
    <lineage>
        <taxon>Bacteria</taxon>
        <taxon>Thermotogati</taxon>
        <taxon>Thermotogota</taxon>
        <taxon>Thermotogae</taxon>
        <taxon>Petrotogales</taxon>
        <taxon>Petrotogaceae</taxon>
        <taxon>Geotoga</taxon>
    </lineage>
</organism>
<dbReference type="RefSeq" id="WP_091402869.1">
    <property type="nucleotide sequence ID" value="NZ_FMYV01000002.1"/>
</dbReference>